<dbReference type="RefSeq" id="WP_060921668.1">
    <property type="nucleotide sequence ID" value="NZ_LT629770.1"/>
</dbReference>
<proteinExistence type="predicted"/>
<dbReference type="Proteomes" id="UP000182126">
    <property type="component" value="Chromosome I"/>
</dbReference>
<evidence type="ECO:0000313" key="2">
    <source>
        <dbReference type="EMBL" id="SDR93952.1"/>
    </source>
</evidence>
<organism evidence="2 3">
    <name type="scientific">Microbacterium paraoxydans</name>
    <dbReference type="NCBI Taxonomy" id="199592"/>
    <lineage>
        <taxon>Bacteria</taxon>
        <taxon>Bacillati</taxon>
        <taxon>Actinomycetota</taxon>
        <taxon>Actinomycetes</taxon>
        <taxon>Micrococcales</taxon>
        <taxon>Microbacteriaceae</taxon>
        <taxon>Microbacterium</taxon>
    </lineage>
</organism>
<feature type="domain" description="Beta-lactamase-related" evidence="1">
    <location>
        <begin position="27"/>
        <end position="361"/>
    </location>
</feature>
<dbReference type="EMBL" id="LT629770">
    <property type="protein sequence ID" value="SDR93952.1"/>
    <property type="molecule type" value="Genomic_DNA"/>
</dbReference>
<dbReference type="GeneID" id="36300595"/>
<evidence type="ECO:0000259" key="1">
    <source>
        <dbReference type="Pfam" id="PF00144"/>
    </source>
</evidence>
<gene>
    <name evidence="2" type="ORF">SAMN04489809_0707</name>
</gene>
<dbReference type="Pfam" id="PF00144">
    <property type="entry name" value="Beta-lactamase"/>
    <property type="match status" value="1"/>
</dbReference>
<dbReference type="Gene3D" id="3.40.710.10">
    <property type="entry name" value="DD-peptidase/beta-lactamase superfamily"/>
    <property type="match status" value="1"/>
</dbReference>
<dbReference type="InterPro" id="IPR050491">
    <property type="entry name" value="AmpC-like"/>
</dbReference>
<name>A0A1H1N4R1_9MICO</name>
<dbReference type="AlphaFoldDB" id="A0A1H1N4R1"/>
<protein>
    <submittedName>
        <fullName evidence="2">CubicO group peptidase, beta-lactamase class C family</fullName>
    </submittedName>
</protein>
<dbReference type="PANTHER" id="PTHR46825">
    <property type="entry name" value="D-ALANYL-D-ALANINE-CARBOXYPEPTIDASE/ENDOPEPTIDASE AMPH"/>
    <property type="match status" value="1"/>
</dbReference>
<evidence type="ECO:0000313" key="3">
    <source>
        <dbReference type="Proteomes" id="UP000182126"/>
    </source>
</evidence>
<dbReference type="SUPFAM" id="SSF56601">
    <property type="entry name" value="beta-lactamase/transpeptidase-like"/>
    <property type="match status" value="1"/>
</dbReference>
<dbReference type="InterPro" id="IPR001466">
    <property type="entry name" value="Beta-lactam-related"/>
</dbReference>
<dbReference type="PANTHER" id="PTHR46825:SF9">
    <property type="entry name" value="BETA-LACTAMASE-RELATED DOMAIN-CONTAINING PROTEIN"/>
    <property type="match status" value="1"/>
</dbReference>
<dbReference type="eggNOG" id="COG1680">
    <property type="taxonomic scope" value="Bacteria"/>
</dbReference>
<reference evidence="2 3" key="1">
    <citation type="submission" date="2016-10" db="EMBL/GenBank/DDBJ databases">
        <authorList>
            <person name="de Groot N.N."/>
        </authorList>
    </citation>
    <scope>NUCLEOTIDE SEQUENCE [LARGE SCALE GENOMIC DNA]</scope>
    <source>
        <strain evidence="2 3">DSM 15019</strain>
    </source>
</reference>
<sequence length="508" mass="53988">MTGKDADLLVTEETAAEALRHGLDERARRAAPAAIAAVAERGSVRAVLTHGHPRADEAPTTRDTVFRIASMSKSFLAATVLSLRDRGLLDLHAPIRTYLPEVRLQYRGADVEVTGDLLLSNRSGLGEDNAWVDRHLGASRAEIAALFAGGVRLAAAPGTVYQYSNLGQSLLGRVVEAVTGRAVEDVIRETLLEPLGLRRTAHGADGYAPETLAGGFRTFDDGATFRPEPFVGSGALGCIGSMFSTVDDIARWMWFLGSAFTDDPLAPAVLAPASRRELQQARTPIPVPTAMFDGRDLAGAGYGYGLFVEDDRRFGRVVQHSGGLPGFSAHMRWHAATGIGVVAFGNSDEFGARRIAGAALQQLLEQTDAPSAVLHPWAETVAAAQALDAAIRSGRPAATYPFLADHVLDDIPADVRDARLAAHVQEIGGFRAEQDPFPDRVVAAATEAELRWRIAGNRGDLLVDVRLVGLPEPRVQGVSAAVVAPGRTRVEGEGAGAAERHRVILPSP</sequence>
<accession>A0A1H1N4R1</accession>
<dbReference type="InterPro" id="IPR012338">
    <property type="entry name" value="Beta-lactam/transpept-like"/>
</dbReference>